<evidence type="ECO:0000313" key="2">
    <source>
        <dbReference type="Proteomes" id="UP000188268"/>
    </source>
</evidence>
<dbReference type="EMBL" id="AWWV01008980">
    <property type="protein sequence ID" value="OMO88491.1"/>
    <property type="molecule type" value="Genomic_DNA"/>
</dbReference>
<organism evidence="1 2">
    <name type="scientific">Corchorus capsularis</name>
    <name type="common">Jute</name>
    <dbReference type="NCBI Taxonomy" id="210143"/>
    <lineage>
        <taxon>Eukaryota</taxon>
        <taxon>Viridiplantae</taxon>
        <taxon>Streptophyta</taxon>
        <taxon>Embryophyta</taxon>
        <taxon>Tracheophyta</taxon>
        <taxon>Spermatophyta</taxon>
        <taxon>Magnoliopsida</taxon>
        <taxon>eudicotyledons</taxon>
        <taxon>Gunneridae</taxon>
        <taxon>Pentapetalae</taxon>
        <taxon>rosids</taxon>
        <taxon>malvids</taxon>
        <taxon>Malvales</taxon>
        <taxon>Malvaceae</taxon>
        <taxon>Grewioideae</taxon>
        <taxon>Apeibeae</taxon>
        <taxon>Corchorus</taxon>
    </lineage>
</organism>
<name>A0A1R3J0Z0_COCAP</name>
<accession>A0A1R3J0Z0</accession>
<evidence type="ECO:0000313" key="1">
    <source>
        <dbReference type="EMBL" id="OMO88491.1"/>
    </source>
</evidence>
<protein>
    <submittedName>
        <fullName evidence="1">Uncharacterized protein</fullName>
    </submittedName>
</protein>
<sequence>MARVDLNWAIKLMPKDLAHSDSTYRSNFVSSVLIWAANLGKLG</sequence>
<comment type="caution">
    <text evidence="1">The sequence shown here is derived from an EMBL/GenBank/DDBJ whole genome shotgun (WGS) entry which is preliminary data.</text>
</comment>
<keyword evidence="2" id="KW-1185">Reference proteome</keyword>
<gene>
    <name evidence="1" type="ORF">CCACVL1_08357</name>
</gene>
<dbReference type="Proteomes" id="UP000188268">
    <property type="component" value="Unassembled WGS sequence"/>
</dbReference>
<proteinExistence type="predicted"/>
<dbReference type="Gramene" id="OMO88491">
    <property type="protein sequence ID" value="OMO88491"/>
    <property type="gene ID" value="CCACVL1_08357"/>
</dbReference>
<reference evidence="1 2" key="1">
    <citation type="submission" date="2013-09" db="EMBL/GenBank/DDBJ databases">
        <title>Corchorus capsularis genome sequencing.</title>
        <authorList>
            <person name="Alam M."/>
            <person name="Haque M.S."/>
            <person name="Islam M.S."/>
            <person name="Emdad E.M."/>
            <person name="Islam M.M."/>
            <person name="Ahmed B."/>
            <person name="Halim A."/>
            <person name="Hossen Q.M.M."/>
            <person name="Hossain M.Z."/>
            <person name="Ahmed R."/>
            <person name="Khan M.M."/>
            <person name="Islam R."/>
            <person name="Rashid M.M."/>
            <person name="Khan S.A."/>
            <person name="Rahman M.S."/>
            <person name="Alam M."/>
        </authorList>
    </citation>
    <scope>NUCLEOTIDE SEQUENCE [LARGE SCALE GENOMIC DNA]</scope>
    <source>
        <strain evidence="2">cv. CVL-1</strain>
        <tissue evidence="1">Whole seedling</tissue>
    </source>
</reference>
<dbReference type="AlphaFoldDB" id="A0A1R3J0Z0"/>